<evidence type="ECO:0000256" key="2">
    <source>
        <dbReference type="SAM" id="Phobius"/>
    </source>
</evidence>
<dbReference type="RefSeq" id="XP_005101741.3">
    <property type="nucleotide sequence ID" value="XM_005101684.3"/>
</dbReference>
<dbReference type="PANTHER" id="PTHR11161:SF0">
    <property type="entry name" value="O-ACYLTRANSFERASE LIKE PROTEIN"/>
    <property type="match status" value="1"/>
</dbReference>
<gene>
    <name evidence="6" type="primary">LOC101863114</name>
</gene>
<feature type="transmembrane region" description="Helical" evidence="2">
    <location>
        <begin position="485"/>
        <end position="506"/>
    </location>
</feature>
<keyword evidence="2" id="KW-0812">Transmembrane</keyword>
<dbReference type="Pfam" id="PF20146">
    <property type="entry name" value="NRF"/>
    <property type="match status" value="1"/>
</dbReference>
<keyword evidence="3" id="KW-0732">Signal</keyword>
<evidence type="ECO:0000256" key="1">
    <source>
        <dbReference type="SAM" id="MobiDB-lite"/>
    </source>
</evidence>
<evidence type="ECO:0000313" key="5">
    <source>
        <dbReference type="Proteomes" id="UP000694888"/>
    </source>
</evidence>
<protein>
    <submittedName>
        <fullName evidence="6">Uncharacterized protein LOC101863114</fullName>
    </submittedName>
</protein>
<dbReference type="GeneID" id="101863114"/>
<dbReference type="InterPro" id="IPR006621">
    <property type="entry name" value="Nose-resist-to-fluoxetine_N"/>
</dbReference>
<accession>A0ABM0JUE9</accession>
<keyword evidence="2" id="KW-0472">Membrane</keyword>
<feature type="signal peptide" evidence="3">
    <location>
        <begin position="1"/>
        <end position="18"/>
    </location>
</feature>
<proteinExistence type="predicted"/>
<feature type="region of interest" description="Disordered" evidence="1">
    <location>
        <begin position="381"/>
        <end position="403"/>
    </location>
</feature>
<feature type="domain" description="Nose resistant-to-fluoxetine protein N-terminal" evidence="4">
    <location>
        <begin position="129"/>
        <end position="253"/>
    </location>
</feature>
<dbReference type="PANTHER" id="PTHR11161">
    <property type="entry name" value="O-ACYLTRANSFERASE"/>
    <property type="match status" value="1"/>
</dbReference>
<evidence type="ECO:0000313" key="6">
    <source>
        <dbReference type="RefSeq" id="XP_005101741.3"/>
    </source>
</evidence>
<evidence type="ECO:0000256" key="3">
    <source>
        <dbReference type="SAM" id="SignalP"/>
    </source>
</evidence>
<feature type="transmembrane region" description="Helical" evidence="2">
    <location>
        <begin position="641"/>
        <end position="659"/>
    </location>
</feature>
<evidence type="ECO:0000259" key="4">
    <source>
        <dbReference type="SMART" id="SM00703"/>
    </source>
</evidence>
<dbReference type="Proteomes" id="UP000694888">
    <property type="component" value="Unplaced"/>
</dbReference>
<feature type="transmembrane region" description="Helical" evidence="2">
    <location>
        <begin position="606"/>
        <end position="629"/>
    </location>
</feature>
<feature type="transmembrane region" description="Helical" evidence="2">
    <location>
        <begin position="526"/>
        <end position="546"/>
    </location>
</feature>
<dbReference type="InterPro" id="IPR052728">
    <property type="entry name" value="O2_lipid_transport_reg"/>
</dbReference>
<feature type="compositionally biased region" description="Polar residues" evidence="1">
    <location>
        <begin position="329"/>
        <end position="345"/>
    </location>
</feature>
<feature type="transmembrane region" description="Helical" evidence="2">
    <location>
        <begin position="671"/>
        <end position="693"/>
    </location>
</feature>
<feature type="chain" id="PRO_5046728563" evidence="3">
    <location>
        <begin position="19"/>
        <end position="707"/>
    </location>
</feature>
<keyword evidence="2" id="KW-1133">Transmembrane helix</keyword>
<keyword evidence="5" id="KW-1185">Reference proteome</keyword>
<feature type="transmembrane region" description="Helical" evidence="2">
    <location>
        <begin position="558"/>
        <end position="578"/>
    </location>
</feature>
<name>A0ABM0JUE9_APLCA</name>
<feature type="region of interest" description="Disordered" evidence="1">
    <location>
        <begin position="326"/>
        <end position="345"/>
    </location>
</feature>
<organism evidence="5 6">
    <name type="scientific">Aplysia californica</name>
    <name type="common">California sea hare</name>
    <dbReference type="NCBI Taxonomy" id="6500"/>
    <lineage>
        <taxon>Eukaryota</taxon>
        <taxon>Metazoa</taxon>
        <taxon>Spiralia</taxon>
        <taxon>Lophotrochozoa</taxon>
        <taxon>Mollusca</taxon>
        <taxon>Gastropoda</taxon>
        <taxon>Heterobranchia</taxon>
        <taxon>Euthyneura</taxon>
        <taxon>Tectipleura</taxon>
        <taxon>Aplysiida</taxon>
        <taxon>Aplysioidea</taxon>
        <taxon>Aplysiidae</taxon>
        <taxon>Aplysia</taxon>
    </lineage>
</organism>
<feature type="transmembrane region" description="Helical" evidence="2">
    <location>
        <begin position="263"/>
        <end position="287"/>
    </location>
</feature>
<dbReference type="SMART" id="SM00703">
    <property type="entry name" value="NRF"/>
    <property type="match status" value="1"/>
</dbReference>
<reference evidence="6" key="1">
    <citation type="submission" date="2025-08" db="UniProtKB">
        <authorList>
            <consortium name="RefSeq"/>
        </authorList>
    </citation>
    <scope>IDENTIFICATION</scope>
</reference>
<sequence length="707" mass="78940">MCSWKCLAVFLFIHVARAELAKDNGRMHTSNATISGYTDVMNKFPPKLKTALEQVALINPGLRENIDNMLSFDPSKIPQRYKTATGISTILNQLQKGGLPDLSELLEPLKDSEILTEDQITSLKQEKGTENCLLDLFLMVSSLNVNNDTWALEMLDASAKPGPSILKGNSKFMGNYQQCAKIRRKDPTWILSDIRGTMCRAYIKFKLGPLFFGYGQSPPLEWDLCLPSSCKGPEINKALADLDITSIHMQCTADLDISQDPGAVIAIIILCIFGILAIAGTLLDLYIKFRKQDTELYVIDAFATKYGNINYGLEMTETELNGNLENNTSPQTTDHNSKVTANPMSNPTVIMPMPLGYLRNGEIPWTTRTAFPDFRHRYFNGKNPEATQQKGENSGAGPKKDDEAEGLPMWQKALLAFSVPRNTGRILSTRAGRGNIGCLHGIRVLSLAWLFNVAELFHLVTTLPFQLIINAPLAVDTFFFMRQHFVGLFMATLLIGVHLASNAWLLNKYNFDFLRNREQYMDKLYFKPYTRVAPFAIGLIFGWILYKAKGKVSMNKAVVALGWLVAVGLAWTVTLVTYDENNNSASATGGWPVAGRVVYETLSRPVWALVIGWIVLACSSGYGGFINSILSWEGFLPLSRLSYGAYLVHLTLISFEIQARQDNTIFTIDILIYQFFGYYVMAYAVGFLLSVFVEMPLLGLERAVLKR</sequence>